<reference evidence="2" key="1">
    <citation type="journal article" date="2020" name="Nature">
        <title>Giant virus diversity and host interactions through global metagenomics.</title>
        <authorList>
            <person name="Schulz F."/>
            <person name="Roux S."/>
            <person name="Paez-Espino D."/>
            <person name="Jungbluth S."/>
            <person name="Walsh D.A."/>
            <person name="Denef V.J."/>
            <person name="McMahon K.D."/>
            <person name="Konstantinidis K.T."/>
            <person name="Eloe-Fadrosh E.A."/>
            <person name="Kyrpides N.C."/>
            <person name="Woyke T."/>
        </authorList>
    </citation>
    <scope>NUCLEOTIDE SEQUENCE</scope>
    <source>
        <strain evidence="2">GVMAG-M-3300023179-86</strain>
    </source>
</reference>
<sequence>MNDTVYINSYVENTKNTCFYIIFSMFLIFLFIFGPLDRFIIASIIGRFIIIIVLSYALYQNTKSTMDFSKFTNTVFKDGSWTNIKTNITCSYIFSLFILFLIIKIITGSF</sequence>
<evidence type="ECO:0000256" key="1">
    <source>
        <dbReference type="SAM" id="Phobius"/>
    </source>
</evidence>
<dbReference type="EMBL" id="MN739916">
    <property type="protein sequence ID" value="QHT77029.1"/>
    <property type="molecule type" value="Genomic_DNA"/>
</dbReference>
<feature type="transmembrane region" description="Helical" evidence="1">
    <location>
        <begin position="89"/>
        <end position="107"/>
    </location>
</feature>
<feature type="transmembrane region" description="Helical" evidence="1">
    <location>
        <begin position="17"/>
        <end position="33"/>
    </location>
</feature>
<keyword evidence="1" id="KW-1133">Transmembrane helix</keyword>
<name>A0A6C0H936_9ZZZZ</name>
<dbReference type="AlphaFoldDB" id="A0A6C0H936"/>
<accession>A0A6C0H936</accession>
<proteinExistence type="predicted"/>
<evidence type="ECO:0000313" key="2">
    <source>
        <dbReference type="EMBL" id="QHT77029.1"/>
    </source>
</evidence>
<keyword evidence="1" id="KW-0812">Transmembrane</keyword>
<protein>
    <submittedName>
        <fullName evidence="2">Uncharacterized protein</fullName>
    </submittedName>
</protein>
<keyword evidence="1" id="KW-0472">Membrane</keyword>
<feature type="transmembrane region" description="Helical" evidence="1">
    <location>
        <begin position="39"/>
        <end position="59"/>
    </location>
</feature>
<organism evidence="2">
    <name type="scientific">viral metagenome</name>
    <dbReference type="NCBI Taxonomy" id="1070528"/>
    <lineage>
        <taxon>unclassified sequences</taxon>
        <taxon>metagenomes</taxon>
        <taxon>organismal metagenomes</taxon>
    </lineage>
</organism>